<dbReference type="SMART" id="SM00955">
    <property type="entry name" value="RNB"/>
    <property type="match status" value="1"/>
</dbReference>
<dbReference type="InterPro" id="IPR047187">
    <property type="entry name" value="SF1_C_Upf1"/>
</dbReference>
<dbReference type="Ensembl" id="ENSSRHT00000044039.1">
    <property type="protein sequence ID" value="ENSSRHP00000042829.1"/>
    <property type="gene ID" value="ENSSRHG00000021679.1"/>
</dbReference>
<evidence type="ECO:0000313" key="7">
    <source>
        <dbReference type="Ensembl" id="ENSSRHP00000042829.1"/>
    </source>
</evidence>
<dbReference type="GO" id="GO:0003723">
    <property type="term" value="F:RNA binding"/>
    <property type="evidence" value="ECO:0007669"/>
    <property type="project" value="InterPro"/>
</dbReference>
<dbReference type="Pfam" id="PF13086">
    <property type="entry name" value="AAA_11"/>
    <property type="match status" value="2"/>
</dbReference>
<keyword evidence="3" id="KW-0378">Hydrolase</keyword>
<dbReference type="GO" id="GO:0016787">
    <property type="term" value="F:hydrolase activity"/>
    <property type="evidence" value="ECO:0007669"/>
    <property type="project" value="UniProtKB-KW"/>
</dbReference>
<keyword evidence="5" id="KW-0067">ATP-binding</keyword>
<dbReference type="InterPro" id="IPR001763">
    <property type="entry name" value="Rhodanese-like_dom"/>
</dbReference>
<dbReference type="InterPro" id="IPR012340">
    <property type="entry name" value="NA-bd_OB-fold"/>
</dbReference>
<dbReference type="InterPro" id="IPR041679">
    <property type="entry name" value="DNA2/NAM7-like_C"/>
</dbReference>
<dbReference type="Gene3D" id="3.40.50.300">
    <property type="entry name" value="P-loop containing nucleotide triphosphate hydrolases"/>
    <property type="match status" value="4"/>
</dbReference>
<dbReference type="InterPro" id="IPR056787">
    <property type="entry name" value="OB_HELZ2"/>
</dbReference>
<evidence type="ECO:0000259" key="6">
    <source>
        <dbReference type="PROSITE" id="PS50206"/>
    </source>
</evidence>
<proteinExistence type="inferred from homology"/>
<dbReference type="PANTHER" id="PTHR43788">
    <property type="entry name" value="DNA2/NAM7 HELICASE FAMILY MEMBER"/>
    <property type="match status" value="1"/>
</dbReference>
<accession>A0A673INJ8</accession>
<dbReference type="InterPro" id="IPR041677">
    <property type="entry name" value="DNA2/NAM7_AAA_11"/>
</dbReference>
<dbReference type="InterPro" id="IPR027417">
    <property type="entry name" value="P-loop_NTPase"/>
</dbReference>
<dbReference type="SUPFAM" id="SSF52540">
    <property type="entry name" value="P-loop containing nucleoside triphosphate hydrolases"/>
    <property type="match status" value="2"/>
</dbReference>
<dbReference type="GO" id="GO:0043139">
    <property type="term" value="F:5'-3' DNA helicase activity"/>
    <property type="evidence" value="ECO:0007669"/>
    <property type="project" value="TreeGrafter"/>
</dbReference>
<dbReference type="GO" id="GO:0005524">
    <property type="term" value="F:ATP binding"/>
    <property type="evidence" value="ECO:0007669"/>
    <property type="project" value="UniProtKB-KW"/>
</dbReference>
<evidence type="ECO:0000256" key="2">
    <source>
        <dbReference type="ARBA" id="ARBA00022741"/>
    </source>
</evidence>
<feature type="domain" description="Rhodanese" evidence="6">
    <location>
        <begin position="1488"/>
        <end position="1539"/>
    </location>
</feature>
<evidence type="ECO:0000256" key="4">
    <source>
        <dbReference type="ARBA" id="ARBA00022806"/>
    </source>
</evidence>
<reference evidence="7" key="2">
    <citation type="submission" date="2025-09" db="UniProtKB">
        <authorList>
            <consortium name="Ensembl"/>
        </authorList>
    </citation>
    <scope>IDENTIFICATION</scope>
</reference>
<dbReference type="FunFam" id="3.40.50.300:FF:001313">
    <property type="entry name" value="Helicase with zinc finger domain 2"/>
    <property type="match status" value="1"/>
</dbReference>
<dbReference type="Proteomes" id="UP000472270">
    <property type="component" value="Unassembled WGS sequence"/>
</dbReference>
<name>A0A673INJ8_9TELE</name>
<keyword evidence="2" id="KW-0547">Nucleotide-binding</keyword>
<dbReference type="InterPro" id="IPR001900">
    <property type="entry name" value="RNase_II/R"/>
</dbReference>
<dbReference type="GO" id="GO:0004540">
    <property type="term" value="F:RNA nuclease activity"/>
    <property type="evidence" value="ECO:0007669"/>
    <property type="project" value="InterPro"/>
</dbReference>
<dbReference type="PROSITE" id="PS50206">
    <property type="entry name" value="RHODANESE_3"/>
    <property type="match status" value="1"/>
</dbReference>
<dbReference type="Pfam" id="PF25049">
    <property type="entry name" value="OB_HELZ2"/>
    <property type="match status" value="1"/>
</dbReference>
<protein>
    <submittedName>
        <fullName evidence="7">Si:dkey-97a13.6</fullName>
    </submittedName>
</protein>
<reference evidence="7" key="1">
    <citation type="submission" date="2025-08" db="UniProtKB">
        <authorList>
            <consortium name="Ensembl"/>
        </authorList>
    </citation>
    <scope>IDENTIFICATION</scope>
</reference>
<dbReference type="CDD" id="cd18808">
    <property type="entry name" value="SF1_C_Upf1"/>
    <property type="match status" value="2"/>
</dbReference>
<evidence type="ECO:0000256" key="1">
    <source>
        <dbReference type="ARBA" id="ARBA00007913"/>
    </source>
</evidence>
<sequence length="1926" mass="220325">LFVPYSSADLYVRGHFHSYITNGHPNLKILRIKANKGGASIKATDDITQKYCLCSPDRQSFIRPARSDLESHRIIITTTSMARHFRELKLPEGFFSHILIDEASQMLEGEALMALGLAGKHTRVVLAGDHMQMAPKLFSVTDDKRSEHTLLYRLFRYYQDESSNIAKKSRVIFNENYRSTAEIVDFVSTYFYVSDGIKAKGEIPPHPMLHPLIFQHVRGECRLNSTSMSWFNLAEVNSVVNMVRGLLTDWPMEWGHKEPKQICVLSEGQQVHFNAFMTLTYDLNSVSTDTSSIHPFSFNSSFRVIIITTVQTRDRLLQSESSCPEFFDDIRALNTALTRAQSLVIVVGDAGALCCFGKCSKIWRSYIEHCISKGSIKPDNFTRDILQQEVLEISKFQKAEKIEMSESDVPLQAETDAILKEMDDYDSDVQDSDEEKEQRRPLFSTTEKENLLELVRKQPAIYRHGELVMKGPQSGYVVPYDNPSEHINIKGRKSIGMSFPGDEVVVETGRDDEGSLTGKVLGFTNRQPTSSEFNTDKYLVPKMMIPLNHNTTKMRVLVKKENRNFIPVWKYANGNWTITRNFRVDEQTKQNYVFVVQILGWKEHCSFPLGRVMDILPIGTSLEEGLKILKSEFKLTPPPLLQEDTIPEMKADGTDDKKRKDFRGLQTFTIDPATARDLDDAISINDLGSCYEIGVHVADVASFVSKGSSLDSFAKEMGATFYDPGKEPTFMFPKHRATTFWSLLPGEDRKAISLIVKVEKKSGIITKGNFYLSKVKSKKKLTYKEAEDIISQCDGELRFDTLEDCVRVAYRFARSQRKARLKEDWNYAQPDKHRMPGEREANLMVEEFNIMFNHEVSKFLTEHTDTTFCTPLRCQAHPLAEQLEMISDRHMEVIPLSSHLTFHIDRSRNYGSFIILTSVWQKIESAALTCDFYRMADLISTDDIHPHLVPATVQLKATVNKAFFIRSLSCKDALLGHYSLQLDSYTHASSPIRRYIDVVLQRLMHSVLCDRSVEYSQTDIDVLCDKCKRGELRAQEYESKAESLHLAVSLQKQSTYKVAFVTIVEPDSENFKLSFPFDKGTYPDRLPVKYRNLQLEDQPIFDNKQKQVTLTWKKRIYSLSMTQTPLQNLRSCSEIQLSTWHAIVEAVRDEQWEEAKSLVLATDVRDHSETNEVHDTSRLNPDHTFVSEEGHYTDFTLYLKAGDTVQVQLTSERDRGYWAPTVQLFNVSSSFEICVEHTDNPIKCFSKLANRPSKGYYKDVEEYVQIWKPLCEMESAATAVDDSDCVVIENVLITWMLSFDDSKLSGTFSLPVEYVKKWAIEFDLAKCLICIRKRVLKQNHANQSKLDPEYFTWVAHGLTTQCLDPPENSVNKSKIIHFSIKYASMKIPKFKRNDTFTVEVIPKLIPDMYFWLYQSTGSEQAVYLYVLMREEPPAGLPRLNESQFKALEQALNGKFTVIQGPPGTGKTVVGAYIVYWFSQLNSKNPWKLKELKVKKKKEVILYCGPSNKSVDVVAEYLLKFGHKLKQLRVYSRQMEMQEYPYPGSNLQLSHKSLRQERSKPELRDITLHHRIRMSHNPHSQAITGFDERIAHNPHSLTDLLNSARLYELESHDIILCTCTAAASPNLTKTLSARQILIDECAMATEPQTLVPLVSFKPEKVVLLGDHKQLRPIVKNEHARRLGMTHSLFERYMDRALLLDTQYRMHEVICRFPSEAYYLGRLKTKVDERTSVLHIETEGMRHSKHILFGDIRGVEFSLVVSTARGNENSKANFAEVKKAVEICGQLVSVGHVRQENIAILSPYNAQVAQIRDRLRRSTDPQMERITVTTITKSQGSEWQYVILSMVRSCPCNEIEPYPSREWLSKHIGFVGDENQINVGITRAQDGLCILGNQEILNCSPAWKKLLKHYSGQGCVVSADQITVHNVR</sequence>
<evidence type="ECO:0000313" key="8">
    <source>
        <dbReference type="Proteomes" id="UP000472270"/>
    </source>
</evidence>
<dbReference type="PANTHER" id="PTHR43788:SF9">
    <property type="entry name" value="HELICASE WITH ZINC FINGER DOMAIN 2"/>
    <property type="match status" value="1"/>
</dbReference>
<dbReference type="SUPFAM" id="SSF50249">
    <property type="entry name" value="Nucleic acid-binding proteins"/>
    <property type="match status" value="2"/>
</dbReference>
<dbReference type="Pfam" id="PF13087">
    <property type="entry name" value="AAA_12"/>
    <property type="match status" value="2"/>
</dbReference>
<keyword evidence="8" id="KW-1185">Reference proteome</keyword>
<comment type="similarity">
    <text evidence="1">Belongs to the DNA2/NAM7 helicase family.</text>
</comment>
<evidence type="ECO:0000256" key="3">
    <source>
        <dbReference type="ARBA" id="ARBA00022801"/>
    </source>
</evidence>
<dbReference type="InterPro" id="IPR050534">
    <property type="entry name" value="Coronavir_polyprotein_1ab"/>
</dbReference>
<organism evidence="7 8">
    <name type="scientific">Sinocyclocheilus rhinocerous</name>
    <dbReference type="NCBI Taxonomy" id="307959"/>
    <lineage>
        <taxon>Eukaryota</taxon>
        <taxon>Metazoa</taxon>
        <taxon>Chordata</taxon>
        <taxon>Craniata</taxon>
        <taxon>Vertebrata</taxon>
        <taxon>Euteleostomi</taxon>
        <taxon>Actinopterygii</taxon>
        <taxon>Neopterygii</taxon>
        <taxon>Teleostei</taxon>
        <taxon>Ostariophysi</taxon>
        <taxon>Cypriniformes</taxon>
        <taxon>Cyprinidae</taxon>
        <taxon>Cyprininae</taxon>
        <taxon>Sinocyclocheilus</taxon>
    </lineage>
</organism>
<keyword evidence="4" id="KW-0347">Helicase</keyword>
<dbReference type="Pfam" id="PF00773">
    <property type="entry name" value="RNB"/>
    <property type="match status" value="1"/>
</dbReference>
<evidence type="ECO:0000256" key="5">
    <source>
        <dbReference type="ARBA" id="ARBA00022840"/>
    </source>
</evidence>